<keyword evidence="4" id="KW-0862">Zinc</keyword>
<reference evidence="7 8" key="1">
    <citation type="journal article" date="2019" name="Gigascience">
        <title>Whole-genome sequence of the oriental lung fluke Paragonimus westermani.</title>
        <authorList>
            <person name="Oey H."/>
            <person name="Zakrzewski M."/>
            <person name="Narain K."/>
            <person name="Devi K.R."/>
            <person name="Agatsuma T."/>
            <person name="Nawaratna S."/>
            <person name="Gobert G.N."/>
            <person name="Jones M.K."/>
            <person name="Ragan M.A."/>
            <person name="McManus D.P."/>
            <person name="Krause L."/>
        </authorList>
    </citation>
    <scope>NUCLEOTIDE SEQUENCE [LARGE SCALE GENOMIC DNA]</scope>
    <source>
        <strain evidence="7 8">IND2009</strain>
    </source>
</reference>
<dbReference type="GO" id="GO:0008270">
    <property type="term" value="F:zinc ion binding"/>
    <property type="evidence" value="ECO:0007669"/>
    <property type="project" value="UniProtKB-KW"/>
</dbReference>
<keyword evidence="1" id="KW-0479">Metal-binding</keyword>
<feature type="domain" description="UBZ4-type" evidence="6">
    <location>
        <begin position="99"/>
        <end position="122"/>
    </location>
</feature>
<evidence type="ECO:0000313" key="8">
    <source>
        <dbReference type="Proteomes" id="UP000324629"/>
    </source>
</evidence>
<keyword evidence="8" id="KW-1185">Reference proteome</keyword>
<keyword evidence="5" id="KW-0234">DNA repair</keyword>
<dbReference type="InterPro" id="IPR006642">
    <property type="entry name" value="Rad18_UBZ4"/>
</dbReference>
<dbReference type="Proteomes" id="UP000324629">
    <property type="component" value="Unassembled WGS sequence"/>
</dbReference>
<evidence type="ECO:0000256" key="2">
    <source>
        <dbReference type="ARBA" id="ARBA00022763"/>
    </source>
</evidence>
<keyword evidence="2" id="KW-0227">DNA damage</keyword>
<proteinExistence type="predicted"/>
<evidence type="ECO:0000259" key="6">
    <source>
        <dbReference type="SMART" id="SM00734"/>
    </source>
</evidence>
<evidence type="ECO:0000256" key="3">
    <source>
        <dbReference type="ARBA" id="ARBA00022771"/>
    </source>
</evidence>
<dbReference type="AlphaFoldDB" id="A0A5J4NC79"/>
<dbReference type="EMBL" id="QNGE01004485">
    <property type="protein sequence ID" value="KAA3672849.1"/>
    <property type="molecule type" value="Genomic_DNA"/>
</dbReference>
<dbReference type="SMART" id="SM00734">
    <property type="entry name" value="ZnF_Rad18"/>
    <property type="match status" value="1"/>
</dbReference>
<evidence type="ECO:0000256" key="1">
    <source>
        <dbReference type="ARBA" id="ARBA00022723"/>
    </source>
</evidence>
<dbReference type="GO" id="GO:0006281">
    <property type="term" value="P:DNA repair"/>
    <property type="evidence" value="ECO:0007669"/>
    <property type="project" value="UniProtKB-KW"/>
</dbReference>
<accession>A0A5J4NC79</accession>
<dbReference type="Gene3D" id="3.30.160.60">
    <property type="entry name" value="Classic Zinc Finger"/>
    <property type="match status" value="1"/>
</dbReference>
<comment type="caution">
    <text evidence="7">The sequence shown here is derived from an EMBL/GenBank/DDBJ whole genome shotgun (WGS) entry which is preliminary data.</text>
</comment>
<organism evidence="7 8">
    <name type="scientific">Paragonimus westermani</name>
    <dbReference type="NCBI Taxonomy" id="34504"/>
    <lineage>
        <taxon>Eukaryota</taxon>
        <taxon>Metazoa</taxon>
        <taxon>Spiralia</taxon>
        <taxon>Lophotrochozoa</taxon>
        <taxon>Platyhelminthes</taxon>
        <taxon>Trematoda</taxon>
        <taxon>Digenea</taxon>
        <taxon>Plagiorchiida</taxon>
        <taxon>Troglotremata</taxon>
        <taxon>Troglotrematidae</taxon>
        <taxon>Paragonimus</taxon>
    </lineage>
</organism>
<keyword evidence="3" id="KW-0863">Zinc-finger</keyword>
<gene>
    <name evidence="7" type="ORF">DEA37_0003633</name>
</gene>
<evidence type="ECO:0000256" key="4">
    <source>
        <dbReference type="ARBA" id="ARBA00022833"/>
    </source>
</evidence>
<name>A0A5J4NC79_9TREM</name>
<evidence type="ECO:0000256" key="5">
    <source>
        <dbReference type="ARBA" id="ARBA00023204"/>
    </source>
</evidence>
<dbReference type="GO" id="GO:0003677">
    <property type="term" value="F:DNA binding"/>
    <property type="evidence" value="ECO:0007669"/>
    <property type="project" value="InterPro"/>
</dbReference>
<sequence length="125" mass="13461">MCADIRRFMQRPSNTTHEVQDITFGQACSHSTNNASADYSWPADESGHVLGGGRSRQQNLLLFPSTSELQPAEIPSEIPSPLYSVSPCFEGSSRACPSTVRCPVCTLIVDGASINEHLDCCLSAT</sequence>
<protein>
    <recommendedName>
        <fullName evidence="6">UBZ4-type domain-containing protein</fullName>
    </recommendedName>
</protein>
<evidence type="ECO:0000313" key="7">
    <source>
        <dbReference type="EMBL" id="KAA3672849.1"/>
    </source>
</evidence>